<sequence>MGRYYRLSKKLTEDESREVQREMREIADVEDVSIKADERMLFVVTKDGQFSDVMSRAVNICSRVANGAELSFARFAEA</sequence>
<comment type="caution">
    <text evidence="1">The sequence shown here is derived from an EMBL/GenBank/DDBJ whole genome shotgun (WGS) entry which is preliminary data.</text>
</comment>
<organism evidence="1 2">
    <name type="scientific">Roseburia hominis</name>
    <dbReference type="NCBI Taxonomy" id="301301"/>
    <lineage>
        <taxon>Bacteria</taxon>
        <taxon>Bacillati</taxon>
        <taxon>Bacillota</taxon>
        <taxon>Clostridia</taxon>
        <taxon>Lachnospirales</taxon>
        <taxon>Lachnospiraceae</taxon>
        <taxon>Roseburia</taxon>
    </lineage>
</organism>
<evidence type="ECO:0000313" key="1">
    <source>
        <dbReference type="EMBL" id="RGS37208.1"/>
    </source>
</evidence>
<accession>A0A395V7K2</accession>
<dbReference type="AlphaFoldDB" id="A0A395V7K2"/>
<dbReference type="EMBL" id="QRVL01000017">
    <property type="protein sequence ID" value="RGS37208.1"/>
    <property type="molecule type" value="Genomic_DNA"/>
</dbReference>
<evidence type="ECO:0000313" key="2">
    <source>
        <dbReference type="Proteomes" id="UP000266172"/>
    </source>
</evidence>
<dbReference type="GeneID" id="93723815"/>
<proteinExistence type="predicted"/>
<reference evidence="1 2" key="1">
    <citation type="submission" date="2018-08" db="EMBL/GenBank/DDBJ databases">
        <title>A genome reference for cultivated species of the human gut microbiota.</title>
        <authorList>
            <person name="Zou Y."/>
            <person name="Xue W."/>
            <person name="Luo G."/>
        </authorList>
    </citation>
    <scope>NUCLEOTIDE SEQUENCE [LARGE SCALE GENOMIC DNA]</scope>
    <source>
        <strain evidence="1 2">AF22-12AC</strain>
    </source>
</reference>
<dbReference type="RefSeq" id="WP_014080189.1">
    <property type="nucleotide sequence ID" value="NZ_CAKMUY010000007.1"/>
</dbReference>
<gene>
    <name evidence="1" type="ORF">DWX93_14510</name>
</gene>
<name>A0A395V7K2_9FIRM</name>
<dbReference type="Proteomes" id="UP000266172">
    <property type="component" value="Unassembled WGS sequence"/>
</dbReference>
<protein>
    <submittedName>
        <fullName evidence="1">Uncharacterized protein</fullName>
    </submittedName>
</protein>